<proteinExistence type="predicted"/>
<dbReference type="Proteomes" id="UP000712673">
    <property type="component" value="Unassembled WGS sequence"/>
</dbReference>
<protein>
    <submittedName>
        <fullName evidence="1">Aldo/keto reductase</fullName>
    </submittedName>
</protein>
<sequence length="49" mass="5269">MAQPPVCSVITGATSLAQLHDNVQAASWTLSATDCDEVRALLARYRAHE</sequence>
<dbReference type="AlphaFoldDB" id="A0A937W5G9"/>
<reference evidence="1" key="1">
    <citation type="submission" date="2019-03" db="EMBL/GenBank/DDBJ databases">
        <title>Lake Tanganyika Metagenome-Assembled Genomes (MAGs).</title>
        <authorList>
            <person name="Tran P."/>
        </authorList>
    </citation>
    <scope>NUCLEOTIDE SEQUENCE</scope>
    <source>
        <strain evidence="1">K_DeepCast_65m_m2_066</strain>
    </source>
</reference>
<organism evidence="1 2">
    <name type="scientific">Tectimicrobiota bacterium</name>
    <dbReference type="NCBI Taxonomy" id="2528274"/>
    <lineage>
        <taxon>Bacteria</taxon>
        <taxon>Pseudomonadati</taxon>
        <taxon>Nitrospinota/Tectimicrobiota group</taxon>
        <taxon>Candidatus Tectimicrobiota</taxon>
    </lineage>
</organism>
<comment type="caution">
    <text evidence="1">The sequence shown here is derived from an EMBL/GenBank/DDBJ whole genome shotgun (WGS) entry which is preliminary data.</text>
</comment>
<gene>
    <name evidence="1" type="ORF">FJZ47_20065</name>
</gene>
<evidence type="ECO:0000313" key="2">
    <source>
        <dbReference type="Proteomes" id="UP000712673"/>
    </source>
</evidence>
<dbReference type="SUPFAM" id="SSF51430">
    <property type="entry name" value="NAD(P)-linked oxidoreductase"/>
    <property type="match status" value="1"/>
</dbReference>
<evidence type="ECO:0000313" key="1">
    <source>
        <dbReference type="EMBL" id="MBM3226070.1"/>
    </source>
</evidence>
<dbReference type="InterPro" id="IPR036812">
    <property type="entry name" value="NAD(P)_OxRdtase_dom_sf"/>
</dbReference>
<dbReference type="Gene3D" id="3.20.20.100">
    <property type="entry name" value="NADP-dependent oxidoreductase domain"/>
    <property type="match status" value="1"/>
</dbReference>
<dbReference type="EMBL" id="VGLS01000777">
    <property type="protein sequence ID" value="MBM3226070.1"/>
    <property type="molecule type" value="Genomic_DNA"/>
</dbReference>
<name>A0A937W5G9_UNCTE</name>
<accession>A0A937W5G9</accession>